<dbReference type="Gene3D" id="3.20.20.80">
    <property type="entry name" value="Glycosidases"/>
    <property type="match status" value="1"/>
</dbReference>
<dbReference type="Gene3D" id="1.25.40.20">
    <property type="entry name" value="Ankyrin repeat-containing domain"/>
    <property type="match status" value="1"/>
</dbReference>
<dbReference type="InterPro" id="IPR017853">
    <property type="entry name" value="GH"/>
</dbReference>
<proteinExistence type="inferred from homology"/>
<protein>
    <submittedName>
        <fullName evidence="7">Uncharacterized protein</fullName>
    </submittedName>
</protein>
<dbReference type="InterPro" id="IPR002110">
    <property type="entry name" value="Ankyrin_rpt"/>
</dbReference>
<name>A0A818X0N1_9BILA</name>
<evidence type="ECO:0000256" key="3">
    <source>
        <dbReference type="ARBA" id="ARBA00023295"/>
    </source>
</evidence>
<evidence type="ECO:0000259" key="5">
    <source>
        <dbReference type="Pfam" id="PF00150"/>
    </source>
</evidence>
<reference evidence="7" key="1">
    <citation type="submission" date="2021-02" db="EMBL/GenBank/DDBJ databases">
        <authorList>
            <person name="Nowell W R."/>
        </authorList>
    </citation>
    <scope>NUCLEOTIDE SEQUENCE</scope>
</reference>
<dbReference type="GO" id="GO:0000272">
    <property type="term" value="P:polysaccharide catabolic process"/>
    <property type="evidence" value="ECO:0007669"/>
    <property type="project" value="InterPro"/>
</dbReference>
<dbReference type="GO" id="GO:0016042">
    <property type="term" value="P:lipid catabolic process"/>
    <property type="evidence" value="ECO:0007669"/>
    <property type="project" value="UniProtKB-ARBA"/>
</dbReference>
<dbReference type="GO" id="GO:1901136">
    <property type="term" value="P:carbohydrate derivative catabolic process"/>
    <property type="evidence" value="ECO:0007669"/>
    <property type="project" value="UniProtKB-ARBA"/>
</dbReference>
<dbReference type="PROSITE" id="PS50088">
    <property type="entry name" value="ANK_REPEAT"/>
    <property type="match status" value="2"/>
</dbReference>
<dbReference type="GO" id="GO:0004553">
    <property type="term" value="F:hydrolase activity, hydrolyzing O-glycosyl compounds"/>
    <property type="evidence" value="ECO:0007669"/>
    <property type="project" value="InterPro"/>
</dbReference>
<dbReference type="Proteomes" id="UP000663881">
    <property type="component" value="Unassembled WGS sequence"/>
</dbReference>
<dbReference type="Pfam" id="PF18564">
    <property type="entry name" value="Glyco_hydro_5_C"/>
    <property type="match status" value="1"/>
</dbReference>
<dbReference type="PANTHER" id="PTHR31308">
    <property type="match status" value="1"/>
</dbReference>
<dbReference type="SUPFAM" id="SSF51445">
    <property type="entry name" value="(Trans)glycosidases"/>
    <property type="match status" value="1"/>
</dbReference>
<dbReference type="InterPro" id="IPR013780">
    <property type="entry name" value="Glyco_hydro_b"/>
</dbReference>
<comment type="caution">
    <text evidence="7">The sequence shown here is derived from an EMBL/GenBank/DDBJ whole genome shotgun (WGS) entry which is preliminary data.</text>
</comment>
<feature type="repeat" description="ANK" evidence="4">
    <location>
        <begin position="127"/>
        <end position="160"/>
    </location>
</feature>
<evidence type="ECO:0000313" key="7">
    <source>
        <dbReference type="EMBL" id="CAF3732530.1"/>
    </source>
</evidence>
<dbReference type="SMART" id="SM00248">
    <property type="entry name" value="ANK"/>
    <property type="match status" value="4"/>
</dbReference>
<keyword evidence="3" id="KW-0326">Glycosidase</keyword>
<dbReference type="Pfam" id="PF12796">
    <property type="entry name" value="Ank_2"/>
    <property type="match status" value="1"/>
</dbReference>
<dbReference type="SUPFAM" id="SSF48403">
    <property type="entry name" value="Ankyrin repeat"/>
    <property type="match status" value="1"/>
</dbReference>
<dbReference type="EMBL" id="CAJOAY010000774">
    <property type="protein sequence ID" value="CAF3732530.1"/>
    <property type="molecule type" value="Genomic_DNA"/>
</dbReference>
<sequence length="772" mass="88970">MLPAHRFLPSYNTDDRLIVAIIQQDLTKVLYILESNRARSTINQSLYFGSYRDDFNHPITPLAAACHFGSYEIVDILINYFHANINTQHLPGWKTALHYAVLAKSNRYDIVQILLQHGADVNAQDRYGTTPLMLAVLHSDCDIVHLLLEQAGANVRIHNQYHLTAFDFVKYNLTIINDLIRNGAISFNINDKDLFQWLIINKHMRLARLLIEAGYVPPITLFQQRIRPLKSLCRLKIRLQVSGTHFRERIQTLPVNYSKLSPIQIDPLTQHFIDEYGRVRIFHGVNVVYKLPPFLPNLTDFDPQKSLTNDDLNNLHQWGFNVIRFYTSWMGVNPTSETEIDQQYLSQLSKAVQMMEDKGIYALLDAHQDVFSRYFCGEGVPDWIAKKLDDDVFKSFPMPVAANITREPDTGYPTLEACLARPFFQYYITQAVMDGFQMLYTNQHGVLDSFASFWRTIASTFANRSSVLGYELLNEPPFTKLVDAVKLGEVDRAYLAPMYKKLHDVIRQVDDKRIIFYEPCAVDLLQTGFQQGPGGVDYNNRQVFSYHVYCLDVTKQDDPKSDLVCDVDDTLLISSRYEEAKKKKFGGMMLTEFGAISNSTEGIKEITRITNIADEYLQSWSYWQFKKYEDLTTAASPATTESFYTEDGKLEINKVRALSRSYAQAIAGQPISMSFDSISFSFQLTFDINTNIQQPTIIYINEDLNYPHGNNIDVSPVNSLTWASSNRNYYEFLPTTSTKNSTMITIKITPKTLNWFNILWNWFKEKIIFWKK</sequence>
<dbReference type="InterPro" id="IPR041036">
    <property type="entry name" value="GH5_C"/>
</dbReference>
<evidence type="ECO:0000259" key="6">
    <source>
        <dbReference type="Pfam" id="PF18564"/>
    </source>
</evidence>
<dbReference type="PROSITE" id="PS50297">
    <property type="entry name" value="ANK_REP_REGION"/>
    <property type="match status" value="2"/>
</dbReference>
<dbReference type="PANTHER" id="PTHR31308:SF3">
    <property type="entry name" value="ENDOGLYCOCERAMIDASE"/>
    <property type="match status" value="1"/>
</dbReference>
<dbReference type="AlphaFoldDB" id="A0A818X0N1"/>
<accession>A0A818X0N1</accession>
<evidence type="ECO:0000256" key="1">
    <source>
        <dbReference type="ARBA" id="ARBA00005641"/>
    </source>
</evidence>
<evidence type="ECO:0000256" key="2">
    <source>
        <dbReference type="ARBA" id="ARBA00022801"/>
    </source>
</evidence>
<comment type="similarity">
    <text evidence="1">Belongs to the glycosyl hydrolase 5 (cellulase A) family.</text>
</comment>
<evidence type="ECO:0000256" key="4">
    <source>
        <dbReference type="PROSITE-ProRule" id="PRU00023"/>
    </source>
</evidence>
<feature type="domain" description="Glycoside hydrolase family 5" evidence="5">
    <location>
        <begin position="307"/>
        <end position="627"/>
    </location>
</feature>
<gene>
    <name evidence="7" type="ORF">OKA104_LOCUS14585</name>
</gene>
<dbReference type="Pfam" id="PF00150">
    <property type="entry name" value="Cellulase"/>
    <property type="match status" value="1"/>
</dbReference>
<feature type="repeat" description="ANK" evidence="4">
    <location>
        <begin position="92"/>
        <end position="126"/>
    </location>
</feature>
<feature type="domain" description="Glycoside hydrolase family 5 C-terminal" evidence="6">
    <location>
        <begin position="660"/>
        <end position="748"/>
    </location>
</feature>
<dbReference type="InterPro" id="IPR036770">
    <property type="entry name" value="Ankyrin_rpt-contain_sf"/>
</dbReference>
<dbReference type="InterPro" id="IPR052066">
    <property type="entry name" value="Glycosphingolipid_Hydrolases"/>
</dbReference>
<evidence type="ECO:0000313" key="8">
    <source>
        <dbReference type="Proteomes" id="UP000663881"/>
    </source>
</evidence>
<dbReference type="Gene3D" id="2.60.40.1180">
    <property type="entry name" value="Golgi alpha-mannosidase II"/>
    <property type="match status" value="1"/>
</dbReference>
<keyword evidence="2" id="KW-0378">Hydrolase</keyword>
<dbReference type="InterPro" id="IPR001547">
    <property type="entry name" value="Glyco_hydro_5"/>
</dbReference>
<keyword evidence="4" id="KW-0040">ANK repeat</keyword>
<organism evidence="7 8">
    <name type="scientific">Adineta steineri</name>
    <dbReference type="NCBI Taxonomy" id="433720"/>
    <lineage>
        <taxon>Eukaryota</taxon>
        <taxon>Metazoa</taxon>
        <taxon>Spiralia</taxon>
        <taxon>Gnathifera</taxon>
        <taxon>Rotifera</taxon>
        <taxon>Eurotatoria</taxon>
        <taxon>Bdelloidea</taxon>
        <taxon>Adinetida</taxon>
        <taxon>Adinetidae</taxon>
        <taxon>Adineta</taxon>
    </lineage>
</organism>